<sequence>MISSSGIKEKTQEILKPFAKGLGNLGISPNTVTLTGFLLSAVSGYFLSTGSLITGTITLIFSGLCDVFDGILARTTERTTKRGAFLDSFLDRYADFFPLAGLLYLGHRTGSEILLLSSLFSIIGSFSTSYARARAESLGIDCKIGLLERPERIILMIAGLISGFVEESLFLLAVLSNFTALQRLSCVLRSSD</sequence>
<dbReference type="Proteomes" id="UP000317315">
    <property type="component" value="Unassembled WGS sequence"/>
</dbReference>
<feature type="transmembrane region" description="Helical" evidence="3">
    <location>
        <begin position="45"/>
        <end position="68"/>
    </location>
</feature>
<dbReference type="OrthoDB" id="9785831at2"/>
<keyword evidence="3" id="KW-0472">Membrane</keyword>
<name>A0A521C3X5_9BACT</name>
<organism evidence="4 5">
    <name type="scientific">Balnearium lithotrophicum</name>
    <dbReference type="NCBI Taxonomy" id="223788"/>
    <lineage>
        <taxon>Bacteria</taxon>
        <taxon>Pseudomonadati</taxon>
        <taxon>Aquificota</taxon>
        <taxon>Aquificia</taxon>
        <taxon>Desulfurobacteriales</taxon>
        <taxon>Desulfurobacteriaceae</taxon>
        <taxon>Balnearium</taxon>
    </lineage>
</organism>
<dbReference type="GO" id="GO:0016780">
    <property type="term" value="F:phosphotransferase activity, for other substituted phosphate groups"/>
    <property type="evidence" value="ECO:0007669"/>
    <property type="project" value="InterPro"/>
</dbReference>
<keyword evidence="1 2" id="KW-0808">Transferase</keyword>
<dbReference type="GO" id="GO:0016020">
    <property type="term" value="C:membrane"/>
    <property type="evidence" value="ECO:0007669"/>
    <property type="project" value="InterPro"/>
</dbReference>
<gene>
    <name evidence="4" type="ORF">SAMN06269117_10966</name>
</gene>
<keyword evidence="3" id="KW-0812">Transmembrane</keyword>
<dbReference type="EMBL" id="FXTM01000009">
    <property type="protein sequence ID" value="SMO54142.1"/>
    <property type="molecule type" value="Genomic_DNA"/>
</dbReference>
<feature type="transmembrane region" description="Helical" evidence="3">
    <location>
        <begin position="153"/>
        <end position="175"/>
    </location>
</feature>
<dbReference type="PROSITE" id="PS00379">
    <property type="entry name" value="CDP_ALCOHOL_P_TRANSF"/>
    <property type="match status" value="1"/>
</dbReference>
<feature type="transmembrane region" description="Helical" evidence="3">
    <location>
        <begin position="21"/>
        <end position="39"/>
    </location>
</feature>
<dbReference type="InterPro" id="IPR048254">
    <property type="entry name" value="CDP_ALCOHOL_P_TRANSF_CS"/>
</dbReference>
<dbReference type="GO" id="GO:0008654">
    <property type="term" value="P:phospholipid biosynthetic process"/>
    <property type="evidence" value="ECO:0007669"/>
    <property type="project" value="InterPro"/>
</dbReference>
<dbReference type="AlphaFoldDB" id="A0A521C3X5"/>
<dbReference type="InterPro" id="IPR000462">
    <property type="entry name" value="CDP-OH_P_trans"/>
</dbReference>
<keyword evidence="5" id="KW-1185">Reference proteome</keyword>
<evidence type="ECO:0000256" key="3">
    <source>
        <dbReference type="SAM" id="Phobius"/>
    </source>
</evidence>
<dbReference type="Gene3D" id="1.20.120.1760">
    <property type="match status" value="1"/>
</dbReference>
<dbReference type="InterPro" id="IPR043130">
    <property type="entry name" value="CDP-OH_PTrfase_TM_dom"/>
</dbReference>
<evidence type="ECO:0000256" key="1">
    <source>
        <dbReference type="ARBA" id="ARBA00022679"/>
    </source>
</evidence>
<reference evidence="4 5" key="1">
    <citation type="submission" date="2017-05" db="EMBL/GenBank/DDBJ databases">
        <authorList>
            <person name="Varghese N."/>
            <person name="Submissions S."/>
        </authorList>
    </citation>
    <scope>NUCLEOTIDE SEQUENCE [LARGE SCALE GENOMIC DNA]</scope>
    <source>
        <strain evidence="4 5">DSM 16304</strain>
    </source>
</reference>
<evidence type="ECO:0000256" key="2">
    <source>
        <dbReference type="RuleBase" id="RU003750"/>
    </source>
</evidence>
<accession>A0A521C3X5</accession>
<dbReference type="Pfam" id="PF01066">
    <property type="entry name" value="CDP-OH_P_transf"/>
    <property type="match status" value="1"/>
</dbReference>
<evidence type="ECO:0000313" key="4">
    <source>
        <dbReference type="EMBL" id="SMO54142.1"/>
    </source>
</evidence>
<dbReference type="RefSeq" id="WP_142935174.1">
    <property type="nucleotide sequence ID" value="NZ_FXTM01000009.1"/>
</dbReference>
<keyword evidence="3" id="KW-1133">Transmembrane helix</keyword>
<protein>
    <submittedName>
        <fullName evidence="4">CDP-diacylglycerol--glycerol-3-phosphate 3-phosphatidyltransferase</fullName>
    </submittedName>
</protein>
<evidence type="ECO:0000313" key="5">
    <source>
        <dbReference type="Proteomes" id="UP000317315"/>
    </source>
</evidence>
<proteinExistence type="inferred from homology"/>
<comment type="similarity">
    <text evidence="2">Belongs to the CDP-alcohol phosphatidyltransferase class-I family.</text>
</comment>